<dbReference type="AlphaFoldDB" id="A0A1J4U007"/>
<evidence type="ECO:0000256" key="1">
    <source>
        <dbReference type="SAM" id="Phobius"/>
    </source>
</evidence>
<organism evidence="2 3">
    <name type="scientific">Candidatus Kuenenbacteria bacterium CG1_02_38_13</name>
    <dbReference type="NCBI Taxonomy" id="1805235"/>
    <lineage>
        <taxon>Bacteria</taxon>
        <taxon>Candidatus Kueneniibacteriota</taxon>
    </lineage>
</organism>
<keyword evidence="1" id="KW-0472">Membrane</keyword>
<proteinExistence type="predicted"/>
<dbReference type="Proteomes" id="UP000182465">
    <property type="component" value="Unassembled WGS sequence"/>
</dbReference>
<evidence type="ECO:0000313" key="3">
    <source>
        <dbReference type="Proteomes" id="UP000182465"/>
    </source>
</evidence>
<feature type="transmembrane region" description="Helical" evidence="1">
    <location>
        <begin position="39"/>
        <end position="63"/>
    </location>
</feature>
<accession>A0A1J4U007</accession>
<keyword evidence="1" id="KW-1133">Transmembrane helix</keyword>
<reference evidence="2 3" key="1">
    <citation type="journal article" date="2016" name="Environ. Microbiol.">
        <title>Genomic resolution of a cold subsurface aquifer community provides metabolic insights for novel microbes adapted to high CO concentrations.</title>
        <authorList>
            <person name="Probst A.J."/>
            <person name="Castelle C.J."/>
            <person name="Singh A."/>
            <person name="Brown C.T."/>
            <person name="Anantharaman K."/>
            <person name="Sharon I."/>
            <person name="Hug L.A."/>
            <person name="Burstein D."/>
            <person name="Emerson J.B."/>
            <person name="Thomas B.C."/>
            <person name="Banfield J.F."/>
        </authorList>
    </citation>
    <scope>NUCLEOTIDE SEQUENCE [LARGE SCALE GENOMIC DNA]</scope>
    <source>
        <strain evidence="2">CG1_02_38_13</strain>
    </source>
</reference>
<evidence type="ECO:0000313" key="2">
    <source>
        <dbReference type="EMBL" id="OIO16729.1"/>
    </source>
</evidence>
<sequence>MLLLYNAIFTKSIQGVISYIKLVADSKIKGLISLVINRIFLVFCVVSAFSGIDKIFVAVFIFWI</sequence>
<gene>
    <name evidence="2" type="ORF">AUJ29_02460</name>
</gene>
<comment type="caution">
    <text evidence="2">The sequence shown here is derived from an EMBL/GenBank/DDBJ whole genome shotgun (WGS) entry which is preliminary data.</text>
</comment>
<dbReference type="EMBL" id="MNVB01000054">
    <property type="protein sequence ID" value="OIO16729.1"/>
    <property type="molecule type" value="Genomic_DNA"/>
</dbReference>
<keyword evidence="1" id="KW-0812">Transmembrane</keyword>
<name>A0A1J4U007_9BACT</name>
<protein>
    <submittedName>
        <fullName evidence="2">Uncharacterized protein</fullName>
    </submittedName>
</protein>